<name>D9QKI6_BRESC</name>
<dbReference type="PROSITE" id="PS51340">
    <property type="entry name" value="MOSC"/>
    <property type="match status" value="1"/>
</dbReference>
<dbReference type="FunCoup" id="D9QKI6">
    <property type="interactions" value="190"/>
</dbReference>
<dbReference type="Gene3D" id="2.40.33.20">
    <property type="entry name" value="PK beta-barrel domain-like"/>
    <property type="match status" value="1"/>
</dbReference>
<accession>D9QKI6</accession>
<gene>
    <name evidence="2" type="ordered locus">Bresu_0497</name>
</gene>
<dbReference type="GO" id="GO:0030151">
    <property type="term" value="F:molybdenum ion binding"/>
    <property type="evidence" value="ECO:0007669"/>
    <property type="project" value="InterPro"/>
</dbReference>
<dbReference type="InParanoid" id="D9QKI6"/>
<dbReference type="InterPro" id="IPR005303">
    <property type="entry name" value="MOCOS_middle"/>
</dbReference>
<evidence type="ECO:0000259" key="1">
    <source>
        <dbReference type="PROSITE" id="PS51340"/>
    </source>
</evidence>
<dbReference type="SUPFAM" id="SSF50800">
    <property type="entry name" value="PK beta-barrel domain-like"/>
    <property type="match status" value="1"/>
</dbReference>
<evidence type="ECO:0000313" key="2">
    <source>
        <dbReference type="EMBL" id="ADK99811.1"/>
    </source>
</evidence>
<dbReference type="eggNOG" id="COG3217">
    <property type="taxonomic scope" value="Bacteria"/>
</dbReference>
<protein>
    <submittedName>
        <fullName evidence="2">MOSC domain containing protein</fullName>
    </submittedName>
</protein>
<dbReference type="RefSeq" id="WP_013267915.1">
    <property type="nucleotide sequence ID" value="NC_014375.1"/>
</dbReference>
<dbReference type="AlphaFoldDB" id="D9QKI6"/>
<dbReference type="Pfam" id="PF03473">
    <property type="entry name" value="MOSC"/>
    <property type="match status" value="1"/>
</dbReference>
<dbReference type="SUPFAM" id="SSF141673">
    <property type="entry name" value="MOSC N-terminal domain-like"/>
    <property type="match status" value="1"/>
</dbReference>
<dbReference type="BioCyc" id="BSUB633149:G1GM8-495-MONOMER"/>
<dbReference type="EMBL" id="CP002102">
    <property type="protein sequence ID" value="ADK99811.1"/>
    <property type="molecule type" value="Genomic_DNA"/>
</dbReference>
<proteinExistence type="predicted"/>
<dbReference type="HOGENOM" id="CLU_028286_5_0_5"/>
<feature type="domain" description="MOSC" evidence="1">
    <location>
        <begin position="115"/>
        <end position="256"/>
    </location>
</feature>
<sequence length="256" mass="27898">MPDANPATIAALYRHPVKGFTPEPLDEALLGAGEAFPGDRLRAIEIGPSGFDPAAPAHISKMRFTVLARLPQMARVRTQWDEPTDTLTVSAPGAADLVVRLGLAVDDRRLEAWLTDVLGEEATAPLRLLDGQGHRFMDDPSGAVSVLNLASVRDLSQRLEVEVDPLRFRANVWVEGWPAWIENDWTGRDLRLGGARLKVVKPIVRCVATHANPVTGTRDIDVVSALHDLYGHRWCGLYLSVEAGGAVRPGDRAELI</sequence>
<dbReference type="GO" id="GO:0003824">
    <property type="term" value="F:catalytic activity"/>
    <property type="evidence" value="ECO:0007669"/>
    <property type="project" value="InterPro"/>
</dbReference>
<evidence type="ECO:0000313" key="3">
    <source>
        <dbReference type="Proteomes" id="UP000002696"/>
    </source>
</evidence>
<dbReference type="STRING" id="633149.Bresu_0497"/>
<dbReference type="Pfam" id="PF03476">
    <property type="entry name" value="MOSC_N"/>
    <property type="match status" value="1"/>
</dbReference>
<reference evidence="3" key="1">
    <citation type="journal article" date="2011" name="J. Bacteriol.">
        <title>Genome sequences of eight morphologically diverse alphaproteobacteria.</title>
        <authorList>
            <consortium name="US DOE Joint Genome Institute"/>
            <person name="Brown P.J."/>
            <person name="Kysela D.T."/>
            <person name="Buechlein A."/>
            <person name="Hemmerich C."/>
            <person name="Brun Y.V."/>
        </authorList>
    </citation>
    <scope>NUCLEOTIDE SEQUENCE [LARGE SCALE GENOMIC DNA]</scope>
    <source>
        <strain evidence="3">ATCC 15264 / DSM 4735 / LMG 14903 / NBRC 16000 / CB 81</strain>
    </source>
</reference>
<dbReference type="Proteomes" id="UP000002696">
    <property type="component" value="Chromosome"/>
</dbReference>
<dbReference type="InterPro" id="IPR011037">
    <property type="entry name" value="Pyrv_Knase-like_insert_dom_sf"/>
</dbReference>
<dbReference type="OrthoDB" id="581532at2"/>
<dbReference type="GO" id="GO:0030170">
    <property type="term" value="F:pyridoxal phosphate binding"/>
    <property type="evidence" value="ECO:0007669"/>
    <property type="project" value="InterPro"/>
</dbReference>
<dbReference type="InterPro" id="IPR005302">
    <property type="entry name" value="MoCF_Sase_C"/>
</dbReference>
<keyword evidence="3" id="KW-1185">Reference proteome</keyword>
<organism evidence="2 3">
    <name type="scientific">Brevundimonas subvibrioides (strain ATCC 15264 / DSM 4735 / LMG 14903 / NBRC 16000 / CB 81)</name>
    <name type="common">Caulobacter subvibrioides</name>
    <dbReference type="NCBI Taxonomy" id="633149"/>
    <lineage>
        <taxon>Bacteria</taxon>
        <taxon>Pseudomonadati</taxon>
        <taxon>Pseudomonadota</taxon>
        <taxon>Alphaproteobacteria</taxon>
        <taxon>Caulobacterales</taxon>
        <taxon>Caulobacteraceae</taxon>
        <taxon>Brevundimonas</taxon>
    </lineage>
</organism>
<dbReference type="KEGG" id="bsb:Bresu_0497"/>